<dbReference type="GO" id="GO:0016500">
    <property type="term" value="F:protein-hormone receptor activity"/>
    <property type="evidence" value="ECO:0007669"/>
    <property type="project" value="InterPro"/>
</dbReference>
<evidence type="ECO:0000256" key="6">
    <source>
        <dbReference type="ARBA" id="ARBA00022989"/>
    </source>
</evidence>
<evidence type="ECO:0000313" key="14">
    <source>
        <dbReference type="Proteomes" id="UP000276776"/>
    </source>
</evidence>
<evidence type="ECO:0000259" key="12">
    <source>
        <dbReference type="PROSITE" id="PS50262"/>
    </source>
</evidence>
<name>A0A3P7L6P3_THECL</name>
<keyword evidence="9" id="KW-0675">Receptor</keyword>
<dbReference type="GO" id="GO:0005886">
    <property type="term" value="C:plasma membrane"/>
    <property type="evidence" value="ECO:0007669"/>
    <property type="project" value="UniProtKB-SubCell"/>
</dbReference>
<dbReference type="PANTHER" id="PTHR24372:SF74">
    <property type="entry name" value="LP13728P"/>
    <property type="match status" value="1"/>
</dbReference>
<dbReference type="PRINTS" id="PR00373">
    <property type="entry name" value="GLYCHORMONER"/>
</dbReference>
<gene>
    <name evidence="13" type="ORF">TCLT_LOCUS9761</name>
</gene>
<dbReference type="EMBL" id="UYYF01004874">
    <property type="protein sequence ID" value="VDN07417.1"/>
    <property type="molecule type" value="Genomic_DNA"/>
</dbReference>
<evidence type="ECO:0000256" key="9">
    <source>
        <dbReference type="ARBA" id="ARBA00023170"/>
    </source>
</evidence>
<keyword evidence="6 11" id="KW-1133">Transmembrane helix</keyword>
<keyword evidence="5" id="KW-0677">Repeat</keyword>
<keyword evidence="14" id="KW-1185">Reference proteome</keyword>
<evidence type="ECO:0000256" key="1">
    <source>
        <dbReference type="ARBA" id="ARBA00004651"/>
    </source>
</evidence>
<dbReference type="Pfam" id="PF00001">
    <property type="entry name" value="7tm_1"/>
    <property type="match status" value="1"/>
</dbReference>
<feature type="transmembrane region" description="Helical" evidence="11">
    <location>
        <begin position="621"/>
        <end position="640"/>
    </location>
</feature>
<dbReference type="OrthoDB" id="5981530at2759"/>
<evidence type="ECO:0000256" key="10">
    <source>
        <dbReference type="ARBA" id="ARBA00023224"/>
    </source>
</evidence>
<dbReference type="InterPro" id="IPR000276">
    <property type="entry name" value="GPCR_Rhodpsn"/>
</dbReference>
<feature type="transmembrane region" description="Helical" evidence="11">
    <location>
        <begin position="411"/>
        <end position="434"/>
    </location>
</feature>
<keyword evidence="2" id="KW-1003">Cell membrane</keyword>
<dbReference type="PRINTS" id="PR00237">
    <property type="entry name" value="GPCRRHODOPSN"/>
</dbReference>
<feature type="domain" description="G-protein coupled receptors family 1 profile" evidence="12">
    <location>
        <begin position="426"/>
        <end position="663"/>
    </location>
</feature>
<feature type="transmembrane region" description="Helical" evidence="11">
    <location>
        <begin position="481"/>
        <end position="511"/>
    </location>
</feature>
<dbReference type="Gene3D" id="1.20.1070.10">
    <property type="entry name" value="Rhodopsin 7-helix transmembrane proteins"/>
    <property type="match status" value="1"/>
</dbReference>
<dbReference type="GO" id="GO:0007189">
    <property type="term" value="P:adenylate cyclase-activating G protein-coupled receptor signaling pathway"/>
    <property type="evidence" value="ECO:0007669"/>
    <property type="project" value="TreeGrafter"/>
</dbReference>
<comment type="subcellular location">
    <subcellularLocation>
        <location evidence="1">Cell membrane</location>
        <topology evidence="1">Multi-pass membrane protein</topology>
    </subcellularLocation>
</comment>
<evidence type="ECO:0000256" key="5">
    <source>
        <dbReference type="ARBA" id="ARBA00022737"/>
    </source>
</evidence>
<keyword evidence="7" id="KW-0297">G-protein coupled receptor</keyword>
<dbReference type="Pfam" id="PF13306">
    <property type="entry name" value="LRR_5"/>
    <property type="match status" value="1"/>
</dbReference>
<dbReference type="Gene3D" id="3.80.10.10">
    <property type="entry name" value="Ribonuclease Inhibitor"/>
    <property type="match status" value="1"/>
</dbReference>
<dbReference type="SUPFAM" id="SSF81321">
    <property type="entry name" value="Family A G protein-coupled receptor-like"/>
    <property type="match status" value="1"/>
</dbReference>
<proteinExistence type="predicted"/>
<feature type="transmembrane region" description="Helical" evidence="11">
    <location>
        <begin position="532"/>
        <end position="556"/>
    </location>
</feature>
<organism evidence="13 14">
    <name type="scientific">Thelazia callipaeda</name>
    <name type="common">Oriental eyeworm</name>
    <name type="synonym">Parasitic nematode</name>
    <dbReference type="NCBI Taxonomy" id="103827"/>
    <lineage>
        <taxon>Eukaryota</taxon>
        <taxon>Metazoa</taxon>
        <taxon>Ecdysozoa</taxon>
        <taxon>Nematoda</taxon>
        <taxon>Chromadorea</taxon>
        <taxon>Rhabditida</taxon>
        <taxon>Spirurina</taxon>
        <taxon>Spiruromorpha</taxon>
        <taxon>Thelazioidea</taxon>
        <taxon>Thelaziidae</taxon>
        <taxon>Thelazia</taxon>
    </lineage>
</organism>
<dbReference type="PROSITE" id="PS50262">
    <property type="entry name" value="G_PROTEIN_RECEP_F1_2"/>
    <property type="match status" value="1"/>
</dbReference>
<evidence type="ECO:0000256" key="8">
    <source>
        <dbReference type="ARBA" id="ARBA00023136"/>
    </source>
</evidence>
<sequence length="663" mass="75817">MKKKNQNCNQENASFRYEKVCRVESGCTCTTFIRDPKCCCVGKSVIEIPQNLTDNVRRLLLYNVGIGHIGKNALSKYRFLQEIAIEESFALQSIDADAFGKLYNLGKLLVQKERCMQISISFRIMNNNGLVRMPTLEMTTKHRLAMEVVDFSYNHIEYLGDGQLRAVHANKIRLNNNNLREIGSHVFAYCQFSLLQLNDNLELRRLSIDTFADISFIKRLDLSRTGISELPTNGLSRLESLKLEDIEELKKLPPILAFTSLKKVEFTYPYHCCLFKYASKEISTAGKEFTKNLEEIKNRECSIKLVEKLKRLRRHITHSDHSLLLTQDSRENPLDFSDLLRWFDSVNEGNITIEIDGDLDQLEPEFQDSDIGRLTTLNCTSNAVSEFFASIQCTPMPNALNPCEDVIGFDFLRWIIWFVWISAIVGNIGVWIVLSQMRQKRMQVHYFFMANLSTADLLTGVYLGILAIADYKTANEYYNYAVAWQTGIGCNIVGFISVFGSEISIMSMFLIAFDMCYNIRNAFYGKRLRMRIAVLMMSVAYVIAFTMAILPIIGVSTYSSSSICLPLSIESKFDRAYIITSLIFNILAFLGMAISYTFILTILRDPDQPKRPEDKAIILKMAALVGTEMICWFPTLFFGIKISLTVFSAYQKCLVSQLQWDIR</sequence>
<evidence type="ECO:0000313" key="13">
    <source>
        <dbReference type="EMBL" id="VDN07417.1"/>
    </source>
</evidence>
<evidence type="ECO:0000256" key="2">
    <source>
        <dbReference type="ARBA" id="ARBA00022475"/>
    </source>
</evidence>
<dbReference type="InterPro" id="IPR017452">
    <property type="entry name" value="GPCR_Rhodpsn_7TM"/>
</dbReference>
<evidence type="ECO:0000256" key="7">
    <source>
        <dbReference type="ARBA" id="ARBA00023040"/>
    </source>
</evidence>
<feature type="transmembrane region" description="Helical" evidence="11">
    <location>
        <begin position="576"/>
        <end position="600"/>
    </location>
</feature>
<keyword evidence="4 11" id="KW-0812">Transmembrane</keyword>
<evidence type="ECO:0000256" key="11">
    <source>
        <dbReference type="SAM" id="Phobius"/>
    </source>
</evidence>
<accession>A0A3P7L6P3</accession>
<dbReference type="InterPro" id="IPR002131">
    <property type="entry name" value="Gphrmn_rcpt_fam"/>
</dbReference>
<dbReference type="STRING" id="103827.A0A3P7L6P3"/>
<dbReference type="PANTHER" id="PTHR24372">
    <property type="entry name" value="GLYCOPROTEIN HORMONE RECEPTOR"/>
    <property type="match status" value="1"/>
</dbReference>
<keyword evidence="8 11" id="KW-0472">Membrane</keyword>
<reference evidence="13 14" key="1">
    <citation type="submission" date="2018-11" db="EMBL/GenBank/DDBJ databases">
        <authorList>
            <consortium name="Pathogen Informatics"/>
        </authorList>
    </citation>
    <scope>NUCLEOTIDE SEQUENCE [LARGE SCALE GENOMIC DNA]</scope>
</reference>
<dbReference type="Proteomes" id="UP000276776">
    <property type="component" value="Unassembled WGS sequence"/>
</dbReference>
<dbReference type="GO" id="GO:0009755">
    <property type="term" value="P:hormone-mediated signaling pathway"/>
    <property type="evidence" value="ECO:0007669"/>
    <property type="project" value="TreeGrafter"/>
</dbReference>
<protein>
    <recommendedName>
        <fullName evidence="12">G-protein coupled receptors family 1 profile domain-containing protein</fullName>
    </recommendedName>
</protein>
<keyword evidence="3" id="KW-0433">Leucine-rich repeat</keyword>
<dbReference type="GO" id="GO:0008528">
    <property type="term" value="F:G protein-coupled peptide receptor activity"/>
    <property type="evidence" value="ECO:0007669"/>
    <property type="project" value="TreeGrafter"/>
</dbReference>
<feature type="transmembrane region" description="Helical" evidence="11">
    <location>
        <begin position="446"/>
        <end position="469"/>
    </location>
</feature>
<dbReference type="InterPro" id="IPR026906">
    <property type="entry name" value="LRR_5"/>
</dbReference>
<dbReference type="SUPFAM" id="SSF52058">
    <property type="entry name" value="L domain-like"/>
    <property type="match status" value="1"/>
</dbReference>
<dbReference type="AlphaFoldDB" id="A0A3P7L6P3"/>
<evidence type="ECO:0000256" key="4">
    <source>
        <dbReference type="ARBA" id="ARBA00022692"/>
    </source>
</evidence>
<dbReference type="InterPro" id="IPR032675">
    <property type="entry name" value="LRR_dom_sf"/>
</dbReference>
<evidence type="ECO:0000256" key="3">
    <source>
        <dbReference type="ARBA" id="ARBA00022614"/>
    </source>
</evidence>
<keyword evidence="10" id="KW-0807">Transducer</keyword>